<dbReference type="InterPro" id="IPR050330">
    <property type="entry name" value="Bact_OuterMem_StrucFunc"/>
</dbReference>
<dbReference type="PROSITE" id="PS51123">
    <property type="entry name" value="OMPA_2"/>
    <property type="match status" value="1"/>
</dbReference>
<dbReference type="Pfam" id="PF00691">
    <property type="entry name" value="OmpA"/>
    <property type="match status" value="1"/>
</dbReference>
<gene>
    <name evidence="3" type="ORF">C8N46_104212</name>
</gene>
<dbReference type="SUPFAM" id="SSF103088">
    <property type="entry name" value="OmpA-like"/>
    <property type="match status" value="1"/>
</dbReference>
<dbReference type="GO" id="GO:0016020">
    <property type="term" value="C:membrane"/>
    <property type="evidence" value="ECO:0007669"/>
    <property type="project" value="UniProtKB-UniRule"/>
</dbReference>
<name>A0A2T6BZS3_9FLAO</name>
<evidence type="ECO:0000259" key="2">
    <source>
        <dbReference type="PROSITE" id="PS51123"/>
    </source>
</evidence>
<keyword evidence="1" id="KW-0472">Membrane</keyword>
<comment type="caution">
    <text evidence="3">The sequence shown here is derived from an EMBL/GenBank/DDBJ whole genome shotgun (WGS) entry which is preliminary data.</text>
</comment>
<accession>A0A2T6BZS3</accession>
<feature type="domain" description="OmpA-like" evidence="2">
    <location>
        <begin position="164"/>
        <end position="280"/>
    </location>
</feature>
<keyword evidence="4" id="KW-1185">Reference proteome</keyword>
<evidence type="ECO:0000313" key="4">
    <source>
        <dbReference type="Proteomes" id="UP000244090"/>
    </source>
</evidence>
<dbReference type="AlphaFoldDB" id="A0A2T6BZS3"/>
<proteinExistence type="predicted"/>
<evidence type="ECO:0000256" key="1">
    <source>
        <dbReference type="PROSITE-ProRule" id="PRU00473"/>
    </source>
</evidence>
<dbReference type="CDD" id="cd07185">
    <property type="entry name" value="OmpA_C-like"/>
    <property type="match status" value="1"/>
</dbReference>
<protein>
    <submittedName>
        <fullName evidence="3">OmpA family protein</fullName>
    </submittedName>
</protein>
<evidence type="ECO:0000313" key="3">
    <source>
        <dbReference type="EMBL" id="PTX61569.1"/>
    </source>
</evidence>
<sequence>MKHFLIAFVLFCTWLYFGVRYYECSVKNLCEVPTTPVVDTIKVIKEIPAKKPLTFLPFSITKNTAKVSLIDSVSNPLQSFFEYLNSHQQEELVVTSFFSKSENSAIALERNDSIQKRLSDFGINTDRVVFQTKQNDFTFDENNQYAKGFAYEYQKMSEERMNAIDKSIASKILYAGFGSKTFQPDNTLNAYAIELKNYLEKHPTKKVEIIGHTDSNGDAEANMWFGKERAKSVMQYFVSQGIDENKLTISSKGETTPIAPNTTLEGQRLNRRIEINITQN</sequence>
<dbReference type="EMBL" id="QBKT01000004">
    <property type="protein sequence ID" value="PTX61569.1"/>
    <property type="molecule type" value="Genomic_DNA"/>
</dbReference>
<dbReference type="Gene3D" id="3.30.1330.60">
    <property type="entry name" value="OmpA-like domain"/>
    <property type="match status" value="1"/>
</dbReference>
<organism evidence="3 4">
    <name type="scientific">Kordia periserrulae</name>
    <dbReference type="NCBI Taxonomy" id="701523"/>
    <lineage>
        <taxon>Bacteria</taxon>
        <taxon>Pseudomonadati</taxon>
        <taxon>Bacteroidota</taxon>
        <taxon>Flavobacteriia</taxon>
        <taxon>Flavobacteriales</taxon>
        <taxon>Flavobacteriaceae</taxon>
        <taxon>Kordia</taxon>
    </lineage>
</organism>
<dbReference type="PANTHER" id="PTHR30329">
    <property type="entry name" value="STATOR ELEMENT OF FLAGELLAR MOTOR COMPLEX"/>
    <property type="match status" value="1"/>
</dbReference>
<dbReference type="RefSeq" id="WP_108114795.1">
    <property type="nucleotide sequence ID" value="NZ_QBKT01000004.1"/>
</dbReference>
<dbReference type="OrthoDB" id="9763897at2"/>
<reference evidence="3 4" key="1">
    <citation type="submission" date="2018-04" db="EMBL/GenBank/DDBJ databases">
        <title>Genomic Encyclopedia of Archaeal and Bacterial Type Strains, Phase II (KMG-II): from individual species to whole genera.</title>
        <authorList>
            <person name="Goeker M."/>
        </authorList>
    </citation>
    <scope>NUCLEOTIDE SEQUENCE [LARGE SCALE GENOMIC DNA]</scope>
    <source>
        <strain evidence="3 4">DSM 25731</strain>
    </source>
</reference>
<dbReference type="Proteomes" id="UP000244090">
    <property type="component" value="Unassembled WGS sequence"/>
</dbReference>
<dbReference type="InterPro" id="IPR036737">
    <property type="entry name" value="OmpA-like_sf"/>
</dbReference>
<dbReference type="PANTHER" id="PTHR30329:SF21">
    <property type="entry name" value="LIPOPROTEIN YIAD-RELATED"/>
    <property type="match status" value="1"/>
</dbReference>
<dbReference type="InterPro" id="IPR006665">
    <property type="entry name" value="OmpA-like"/>
</dbReference>